<accession>A0A9J6AU03</accession>
<protein>
    <submittedName>
        <fullName evidence="1">Uncharacterized protein</fullName>
    </submittedName>
</protein>
<evidence type="ECO:0000313" key="1">
    <source>
        <dbReference type="EMBL" id="KAG5627631.1"/>
    </source>
</evidence>
<comment type="caution">
    <text evidence="1">The sequence shown here is derived from an EMBL/GenBank/DDBJ whole genome shotgun (WGS) entry which is preliminary data.</text>
</comment>
<gene>
    <name evidence="1" type="ORF">H5410_012849</name>
</gene>
<reference evidence="1 2" key="1">
    <citation type="submission" date="2020-09" db="EMBL/GenBank/DDBJ databases">
        <title>De no assembly of potato wild relative species, Solanum commersonii.</title>
        <authorList>
            <person name="Cho K."/>
        </authorList>
    </citation>
    <scope>NUCLEOTIDE SEQUENCE [LARGE SCALE GENOMIC DNA]</scope>
    <source>
        <strain evidence="1">LZ3.2</strain>
        <tissue evidence="1">Leaf</tissue>
    </source>
</reference>
<name>A0A9J6AU03_SOLCO</name>
<proteinExistence type="predicted"/>
<keyword evidence="2" id="KW-1185">Reference proteome</keyword>
<sequence length="44" mass="4717">MDHSIVGITLYPVAAGKHLAGELDRHGKTALVEEENLGVTFQKA</sequence>
<dbReference type="AlphaFoldDB" id="A0A9J6AU03"/>
<dbReference type="Proteomes" id="UP000824120">
    <property type="component" value="Chromosome 2"/>
</dbReference>
<dbReference type="EMBL" id="JACXVP010000002">
    <property type="protein sequence ID" value="KAG5627631.1"/>
    <property type="molecule type" value="Genomic_DNA"/>
</dbReference>
<organism evidence="1 2">
    <name type="scientific">Solanum commersonii</name>
    <name type="common">Commerson's wild potato</name>
    <name type="synonym">Commerson's nightshade</name>
    <dbReference type="NCBI Taxonomy" id="4109"/>
    <lineage>
        <taxon>Eukaryota</taxon>
        <taxon>Viridiplantae</taxon>
        <taxon>Streptophyta</taxon>
        <taxon>Embryophyta</taxon>
        <taxon>Tracheophyta</taxon>
        <taxon>Spermatophyta</taxon>
        <taxon>Magnoliopsida</taxon>
        <taxon>eudicotyledons</taxon>
        <taxon>Gunneridae</taxon>
        <taxon>Pentapetalae</taxon>
        <taxon>asterids</taxon>
        <taxon>lamiids</taxon>
        <taxon>Solanales</taxon>
        <taxon>Solanaceae</taxon>
        <taxon>Solanoideae</taxon>
        <taxon>Solaneae</taxon>
        <taxon>Solanum</taxon>
    </lineage>
</organism>
<evidence type="ECO:0000313" key="2">
    <source>
        <dbReference type="Proteomes" id="UP000824120"/>
    </source>
</evidence>